<protein>
    <submittedName>
        <fullName evidence="2">Uncharacterized protein</fullName>
    </submittedName>
</protein>
<organism evidence="2 3">
    <name type="scientific">Imshaugia aleurites</name>
    <dbReference type="NCBI Taxonomy" id="172621"/>
    <lineage>
        <taxon>Eukaryota</taxon>
        <taxon>Fungi</taxon>
        <taxon>Dikarya</taxon>
        <taxon>Ascomycota</taxon>
        <taxon>Pezizomycotina</taxon>
        <taxon>Lecanoromycetes</taxon>
        <taxon>OSLEUM clade</taxon>
        <taxon>Lecanoromycetidae</taxon>
        <taxon>Lecanorales</taxon>
        <taxon>Lecanorineae</taxon>
        <taxon>Parmeliaceae</taxon>
        <taxon>Imshaugia</taxon>
    </lineage>
</organism>
<dbReference type="Proteomes" id="UP000664534">
    <property type="component" value="Unassembled WGS sequence"/>
</dbReference>
<evidence type="ECO:0000313" key="2">
    <source>
        <dbReference type="EMBL" id="CAF9930893.1"/>
    </source>
</evidence>
<feature type="chain" id="PRO_5034945818" evidence="1">
    <location>
        <begin position="17"/>
        <end position="155"/>
    </location>
</feature>
<proteinExistence type="predicted"/>
<dbReference type="EMBL" id="CAJPDT010000059">
    <property type="protein sequence ID" value="CAF9930893.1"/>
    <property type="molecule type" value="Genomic_DNA"/>
</dbReference>
<sequence>MKSILAATLLATTALATPFSLHPVPETTNVTIHTRQDAPGDGVDSGISITIYPKSNCKGTAIPKQSLYYNAQIPQQLRSYSLSDDLGPDDVMTFWTNIGNDVTSTQVDTSMSGNDLACAQYVYNAEGNDVKQGCHTLPDVVGCVTIMLNQSTVVG</sequence>
<name>A0A8H3IT43_9LECA</name>
<evidence type="ECO:0000313" key="3">
    <source>
        <dbReference type="Proteomes" id="UP000664534"/>
    </source>
</evidence>
<keyword evidence="1" id="KW-0732">Signal</keyword>
<comment type="caution">
    <text evidence="2">The sequence shown here is derived from an EMBL/GenBank/DDBJ whole genome shotgun (WGS) entry which is preliminary data.</text>
</comment>
<reference evidence="2" key="1">
    <citation type="submission" date="2021-03" db="EMBL/GenBank/DDBJ databases">
        <authorList>
            <person name="Tagirdzhanova G."/>
        </authorList>
    </citation>
    <scope>NUCLEOTIDE SEQUENCE</scope>
</reference>
<accession>A0A8H3IT43</accession>
<dbReference type="OrthoDB" id="10560157at2759"/>
<gene>
    <name evidence="2" type="ORF">IMSHALPRED_008308</name>
</gene>
<keyword evidence="3" id="KW-1185">Reference proteome</keyword>
<dbReference type="AlphaFoldDB" id="A0A8H3IT43"/>
<evidence type="ECO:0000256" key="1">
    <source>
        <dbReference type="SAM" id="SignalP"/>
    </source>
</evidence>
<feature type="signal peptide" evidence="1">
    <location>
        <begin position="1"/>
        <end position="16"/>
    </location>
</feature>